<feature type="domain" description="EGF-like" evidence="9">
    <location>
        <begin position="352"/>
        <end position="395"/>
    </location>
</feature>
<dbReference type="PROSITE" id="PS00010">
    <property type="entry name" value="ASX_HYDROXYL"/>
    <property type="match status" value="1"/>
</dbReference>
<keyword evidence="8" id="KW-0812">Transmembrane</keyword>
<feature type="repeat" description="LDL-receptor class B" evidence="7">
    <location>
        <begin position="571"/>
        <end position="613"/>
    </location>
</feature>
<reference evidence="10" key="1">
    <citation type="submission" date="2012-09" db="EMBL/GenBank/DDBJ databases">
        <authorList>
            <person name="Martin A.A."/>
        </authorList>
    </citation>
    <scope>NUCLEOTIDE SEQUENCE</scope>
</reference>
<dbReference type="WBParaSite" id="ACAC_0000865001-mRNA-1">
    <property type="protein sequence ID" value="ACAC_0000865001-mRNA-1"/>
    <property type="gene ID" value="ACAC_0000865001"/>
</dbReference>
<name>A0A158P9U6_ANGCA</name>
<feature type="disulfide bond" evidence="6">
    <location>
        <begin position="195"/>
        <end position="212"/>
    </location>
</feature>
<dbReference type="InterPro" id="IPR000152">
    <property type="entry name" value="EGF-type_Asp/Asn_hydroxyl_site"/>
</dbReference>
<feature type="disulfide bond" evidence="6">
    <location>
        <begin position="405"/>
        <end position="422"/>
    </location>
</feature>
<dbReference type="InterPro" id="IPR000033">
    <property type="entry name" value="LDLR_classB_rpt"/>
</dbReference>
<dbReference type="STRING" id="6313.A0A158P9U6"/>
<keyword evidence="5" id="KW-0325">Glycoprotein</keyword>
<feature type="disulfide bond" evidence="6">
    <location>
        <begin position="317"/>
        <end position="334"/>
    </location>
</feature>
<evidence type="ECO:0000313" key="10">
    <source>
        <dbReference type="Proteomes" id="UP000035642"/>
    </source>
</evidence>
<feature type="repeat" description="LDL-receptor class B" evidence="7">
    <location>
        <begin position="614"/>
        <end position="658"/>
    </location>
</feature>
<feature type="disulfide bond" evidence="6">
    <location>
        <begin position="363"/>
        <end position="380"/>
    </location>
</feature>
<feature type="transmembrane region" description="Helical" evidence="8">
    <location>
        <begin position="155"/>
        <end position="180"/>
    </location>
</feature>
<dbReference type="FunFam" id="2.120.10.30:FF:000241">
    <property type="entry name" value="Low-density lipoprotein receptor-related protein 6"/>
    <property type="match status" value="1"/>
</dbReference>
<dbReference type="SUPFAM" id="SSF57196">
    <property type="entry name" value="EGF/Laminin"/>
    <property type="match status" value="1"/>
</dbReference>
<keyword evidence="8" id="KW-1133">Transmembrane helix</keyword>
<dbReference type="PANTHER" id="PTHR46513:SF13">
    <property type="entry name" value="EGF-LIKE DOMAIN-CONTAINING PROTEIN"/>
    <property type="match status" value="1"/>
</dbReference>
<feature type="domain" description="EGF-like" evidence="9">
    <location>
        <begin position="305"/>
        <end position="348"/>
    </location>
</feature>
<keyword evidence="2" id="KW-0732">Signal</keyword>
<dbReference type="PROSITE" id="PS51120">
    <property type="entry name" value="LDLRB"/>
    <property type="match status" value="3"/>
</dbReference>
<evidence type="ECO:0000256" key="7">
    <source>
        <dbReference type="PROSITE-ProRule" id="PRU00461"/>
    </source>
</evidence>
<evidence type="ECO:0000313" key="11">
    <source>
        <dbReference type="WBParaSite" id="ACAC_0000865001-mRNA-1"/>
    </source>
</evidence>
<accession>A0A158P9U6</accession>
<dbReference type="PROSITE" id="PS50026">
    <property type="entry name" value="EGF_3"/>
    <property type="match status" value="7"/>
</dbReference>
<feature type="domain" description="EGF-like" evidence="9">
    <location>
        <begin position="263"/>
        <end position="304"/>
    </location>
</feature>
<organism evidence="10 11">
    <name type="scientific">Angiostrongylus cantonensis</name>
    <name type="common">Rat lungworm</name>
    <dbReference type="NCBI Taxonomy" id="6313"/>
    <lineage>
        <taxon>Eukaryota</taxon>
        <taxon>Metazoa</taxon>
        <taxon>Ecdysozoa</taxon>
        <taxon>Nematoda</taxon>
        <taxon>Chromadorea</taxon>
        <taxon>Rhabditida</taxon>
        <taxon>Rhabditina</taxon>
        <taxon>Rhabditomorpha</taxon>
        <taxon>Strongyloidea</taxon>
        <taxon>Metastrongylidae</taxon>
        <taxon>Angiostrongylus</taxon>
    </lineage>
</organism>
<dbReference type="PANTHER" id="PTHR46513">
    <property type="entry name" value="VITELLOGENIN RECEPTOR-LIKE PROTEIN-RELATED-RELATED"/>
    <property type="match status" value="1"/>
</dbReference>
<dbReference type="PROSITE" id="PS01186">
    <property type="entry name" value="EGF_2"/>
    <property type="match status" value="6"/>
</dbReference>
<dbReference type="SUPFAM" id="SSF57184">
    <property type="entry name" value="Growth factor receptor domain"/>
    <property type="match status" value="1"/>
</dbReference>
<dbReference type="InterPro" id="IPR001881">
    <property type="entry name" value="EGF-like_Ca-bd_dom"/>
</dbReference>
<dbReference type="SMART" id="SM00135">
    <property type="entry name" value="LY"/>
    <property type="match status" value="5"/>
</dbReference>
<dbReference type="FunFam" id="2.10.25.10:FF:000038">
    <property type="entry name" value="Fibrillin 2"/>
    <property type="match status" value="1"/>
</dbReference>
<dbReference type="PROSITE" id="PS01187">
    <property type="entry name" value="EGF_CA"/>
    <property type="match status" value="1"/>
</dbReference>
<dbReference type="SMART" id="SM00179">
    <property type="entry name" value="EGF_CA"/>
    <property type="match status" value="3"/>
</dbReference>
<comment type="caution">
    <text evidence="6">Lacks conserved residue(s) required for the propagation of feature annotation.</text>
</comment>
<dbReference type="SMART" id="SM00181">
    <property type="entry name" value="EGF"/>
    <property type="match status" value="7"/>
</dbReference>
<proteinExistence type="predicted"/>
<feature type="domain" description="EGF-like" evidence="9">
    <location>
        <begin position="185"/>
        <end position="226"/>
    </location>
</feature>
<evidence type="ECO:0000256" key="2">
    <source>
        <dbReference type="ARBA" id="ARBA00022729"/>
    </source>
</evidence>
<dbReference type="GO" id="GO:0017147">
    <property type="term" value="F:Wnt-protein binding"/>
    <property type="evidence" value="ECO:0007669"/>
    <property type="project" value="TreeGrafter"/>
</dbReference>
<evidence type="ECO:0000256" key="4">
    <source>
        <dbReference type="ARBA" id="ARBA00023157"/>
    </source>
</evidence>
<dbReference type="InterPro" id="IPR011042">
    <property type="entry name" value="6-blade_b-propeller_TolB-like"/>
</dbReference>
<sequence>MNRRIEEQVDNLNECERGDHTCDQNAVCSNTDGSFTCECRPGYDGDGIDQCREHYPSSFMPSHYTENLLLIIQGSCTSHQQCHQWGECVFVDGSPYGHCRCRGWYTGDGVNHCGPPEEPRRQTEQRGRSCGEQVCDVNADCMPSPSGGVRLFSELLMVVILFFFDRILTYHVMIIIISIYPLEYRQKPCRSHEECSEHGSCTYSHTLGYYHCVCTEPYEGDGIECRLKDDQIMSKLKYSLIYRCECYDGYAGDGMTCVKIHIYPKQCRDSTDCHQYGHCVVGSDSRYVCECLPGYRGDGIQQCVVADRCNPADPSACAQNAECIYEEAERAYVCKCIKGFTGDGVHCIPHARPQTCQEEPRLCHANAQCVYNSDSSTYVCICKPGTVGDGTHRCDLLEAPRCSNCSSNAHCVQSPNTGGWQCRCNPGYHGNGHLCVAMTSCLDDRSMCDPHAECVPGEGGHYVCNCHYGYYGNGRTCTPDSESNDDVLLISRGMAIFQRGINPDVPGKQLIVIPHHIAVGLDYDCQEKRFVWSDISGHSIRSASMNGSDQQSFFTNDLNSPEGIAVDWSSKNVYYADSLNDEIGVASLDGKYQKALITEGLVNPRALALDMQNRHLYYTDWHRENPVIGRVDMDGKNNHVFLNEDVHLPNGITVLPNRRELCWVDAGNHRLSCIGLNGNNRRVVFAPLQHPFGLTHNNEAKFYWTDWKDNRIHSVGIYGDGYKSFPISLGGSGKVYGILAVPKHCMGPQTTCSVDNGGCTYLCLPGQEGVHCECPSNVAVKGC</sequence>
<dbReference type="SUPFAM" id="SSF63825">
    <property type="entry name" value="YWTD domain"/>
    <property type="match status" value="1"/>
</dbReference>
<keyword evidence="4 6" id="KW-1015">Disulfide bond</keyword>
<protein>
    <submittedName>
        <fullName evidence="11">EGF-like domain-containing protein</fullName>
    </submittedName>
</protein>
<dbReference type="GO" id="GO:0005509">
    <property type="term" value="F:calcium ion binding"/>
    <property type="evidence" value="ECO:0007669"/>
    <property type="project" value="InterPro"/>
</dbReference>
<dbReference type="InterPro" id="IPR050778">
    <property type="entry name" value="Cueball_EGF_LRP_Nidogen"/>
</dbReference>
<reference evidence="11" key="2">
    <citation type="submission" date="2016-04" db="UniProtKB">
        <authorList>
            <consortium name="WormBaseParasite"/>
        </authorList>
    </citation>
    <scope>IDENTIFICATION</scope>
</reference>
<dbReference type="CDD" id="cd00054">
    <property type="entry name" value="EGF_CA"/>
    <property type="match status" value="1"/>
</dbReference>
<dbReference type="Pfam" id="PF00058">
    <property type="entry name" value="Ldl_recept_b"/>
    <property type="match status" value="3"/>
</dbReference>
<dbReference type="InterPro" id="IPR000742">
    <property type="entry name" value="EGF"/>
</dbReference>
<dbReference type="InterPro" id="IPR018097">
    <property type="entry name" value="EGF_Ca-bd_CS"/>
</dbReference>
<keyword evidence="10" id="KW-1185">Reference proteome</keyword>
<dbReference type="Pfam" id="PF12947">
    <property type="entry name" value="EGF_3"/>
    <property type="match status" value="4"/>
</dbReference>
<evidence type="ECO:0000259" key="9">
    <source>
        <dbReference type="PROSITE" id="PS50026"/>
    </source>
</evidence>
<feature type="domain" description="EGF-like" evidence="9">
    <location>
        <begin position="398"/>
        <end position="436"/>
    </location>
</feature>
<dbReference type="AlphaFoldDB" id="A0A158P9U6"/>
<feature type="domain" description="EGF-like" evidence="9">
    <location>
        <begin position="11"/>
        <end position="52"/>
    </location>
</feature>
<dbReference type="Proteomes" id="UP000035642">
    <property type="component" value="Unassembled WGS sequence"/>
</dbReference>
<keyword evidence="3" id="KW-0677">Repeat</keyword>
<evidence type="ECO:0000256" key="5">
    <source>
        <dbReference type="ARBA" id="ARBA00023180"/>
    </source>
</evidence>
<evidence type="ECO:0000256" key="6">
    <source>
        <dbReference type="PROSITE-ProRule" id="PRU00076"/>
    </source>
</evidence>
<dbReference type="Gene3D" id="2.120.10.30">
    <property type="entry name" value="TolB, C-terminal domain"/>
    <property type="match status" value="1"/>
</dbReference>
<dbReference type="InterPro" id="IPR009030">
    <property type="entry name" value="Growth_fac_rcpt_cys_sf"/>
</dbReference>
<feature type="repeat" description="LDL-receptor class B" evidence="7">
    <location>
        <begin position="528"/>
        <end position="570"/>
    </location>
</feature>
<dbReference type="GO" id="GO:0060070">
    <property type="term" value="P:canonical Wnt signaling pathway"/>
    <property type="evidence" value="ECO:0007669"/>
    <property type="project" value="TreeGrafter"/>
</dbReference>
<evidence type="ECO:0000256" key="3">
    <source>
        <dbReference type="ARBA" id="ARBA00022737"/>
    </source>
</evidence>
<keyword evidence="8" id="KW-0472">Membrane</keyword>
<keyword evidence="1 6" id="KW-0245">EGF-like domain</keyword>
<evidence type="ECO:0000256" key="1">
    <source>
        <dbReference type="ARBA" id="ARBA00022536"/>
    </source>
</evidence>
<evidence type="ECO:0000256" key="8">
    <source>
        <dbReference type="SAM" id="Phobius"/>
    </source>
</evidence>
<dbReference type="GO" id="GO:0005886">
    <property type="term" value="C:plasma membrane"/>
    <property type="evidence" value="ECO:0007669"/>
    <property type="project" value="TreeGrafter"/>
</dbReference>
<dbReference type="InterPro" id="IPR024731">
    <property type="entry name" value="NELL2-like_EGF"/>
</dbReference>
<feature type="domain" description="EGF-like" evidence="9">
    <location>
        <begin position="437"/>
        <end position="478"/>
    </location>
</feature>
<dbReference type="Gene3D" id="2.10.25.10">
    <property type="entry name" value="Laminin"/>
    <property type="match status" value="7"/>
</dbReference>
<dbReference type="GO" id="GO:0042813">
    <property type="term" value="F:Wnt receptor activity"/>
    <property type="evidence" value="ECO:0007669"/>
    <property type="project" value="TreeGrafter"/>
</dbReference>